<dbReference type="Proteomes" id="UP000800092">
    <property type="component" value="Unassembled WGS sequence"/>
</dbReference>
<proteinExistence type="predicted"/>
<dbReference type="EMBL" id="ML991862">
    <property type="protein sequence ID" value="KAF2229478.1"/>
    <property type="molecule type" value="Genomic_DNA"/>
</dbReference>
<evidence type="ECO:0000313" key="1">
    <source>
        <dbReference type="EMBL" id="KAF2229478.1"/>
    </source>
</evidence>
<keyword evidence="2" id="KW-1185">Reference proteome</keyword>
<gene>
    <name evidence="1" type="ORF">EV356DRAFT_510845</name>
</gene>
<name>A0A6A6GV63_VIRVR</name>
<reference evidence="1" key="1">
    <citation type="journal article" date="2020" name="Stud. Mycol.">
        <title>101 Dothideomycetes genomes: a test case for predicting lifestyles and emergence of pathogens.</title>
        <authorList>
            <person name="Haridas S."/>
            <person name="Albert R."/>
            <person name="Binder M."/>
            <person name="Bloem J."/>
            <person name="Labutti K."/>
            <person name="Salamov A."/>
            <person name="Andreopoulos B."/>
            <person name="Baker S."/>
            <person name="Barry K."/>
            <person name="Bills G."/>
            <person name="Bluhm B."/>
            <person name="Cannon C."/>
            <person name="Castanera R."/>
            <person name="Culley D."/>
            <person name="Daum C."/>
            <person name="Ezra D."/>
            <person name="Gonzalez J."/>
            <person name="Henrissat B."/>
            <person name="Kuo A."/>
            <person name="Liang C."/>
            <person name="Lipzen A."/>
            <person name="Lutzoni F."/>
            <person name="Magnuson J."/>
            <person name="Mondo S."/>
            <person name="Nolan M."/>
            <person name="Ohm R."/>
            <person name="Pangilinan J."/>
            <person name="Park H.-J."/>
            <person name="Ramirez L."/>
            <person name="Alfaro M."/>
            <person name="Sun H."/>
            <person name="Tritt A."/>
            <person name="Yoshinaga Y."/>
            <person name="Zwiers L.-H."/>
            <person name="Turgeon B."/>
            <person name="Goodwin S."/>
            <person name="Spatafora J."/>
            <person name="Crous P."/>
            <person name="Grigoriev I."/>
        </authorList>
    </citation>
    <scope>NUCLEOTIDE SEQUENCE</scope>
    <source>
        <strain evidence="1">Tuck. ex Michener</strain>
    </source>
</reference>
<accession>A0A6A6GV63</accession>
<protein>
    <submittedName>
        <fullName evidence="1">Uncharacterized protein</fullName>
    </submittedName>
</protein>
<dbReference type="AlphaFoldDB" id="A0A6A6GV63"/>
<sequence length="51" mass="5589">MGVGAFAKRKATAIGHNFSIILFVFPLRFCQFMLAHMDLVGLKIGVEPGHT</sequence>
<evidence type="ECO:0000313" key="2">
    <source>
        <dbReference type="Proteomes" id="UP000800092"/>
    </source>
</evidence>
<organism evidence="1 2">
    <name type="scientific">Viridothelium virens</name>
    <name type="common">Speckled blister lichen</name>
    <name type="synonym">Trypethelium virens</name>
    <dbReference type="NCBI Taxonomy" id="1048519"/>
    <lineage>
        <taxon>Eukaryota</taxon>
        <taxon>Fungi</taxon>
        <taxon>Dikarya</taxon>
        <taxon>Ascomycota</taxon>
        <taxon>Pezizomycotina</taxon>
        <taxon>Dothideomycetes</taxon>
        <taxon>Dothideomycetes incertae sedis</taxon>
        <taxon>Trypetheliales</taxon>
        <taxon>Trypetheliaceae</taxon>
        <taxon>Viridothelium</taxon>
    </lineage>
</organism>